<proteinExistence type="predicted"/>
<organism evidence="1 2">
    <name type="scientific">Calidithermus roseus</name>
    <dbReference type="NCBI Taxonomy" id="1644118"/>
    <lineage>
        <taxon>Bacteria</taxon>
        <taxon>Thermotogati</taxon>
        <taxon>Deinococcota</taxon>
        <taxon>Deinococci</taxon>
        <taxon>Thermales</taxon>
        <taxon>Thermaceae</taxon>
        <taxon>Calidithermus</taxon>
    </lineage>
</organism>
<dbReference type="Proteomes" id="UP000265341">
    <property type="component" value="Unassembled WGS sequence"/>
</dbReference>
<protein>
    <submittedName>
        <fullName evidence="1">Toprim domain protein</fullName>
    </submittedName>
</protein>
<gene>
    <name evidence="1" type="ORF">Mrose_03320</name>
</gene>
<comment type="caution">
    <text evidence="1">The sequence shown here is derived from an EMBL/GenBank/DDBJ whole genome shotgun (WGS) entry which is preliminary data.</text>
</comment>
<sequence length="508" mass="55670">MIETPQPGRAEEGRWLELPQKLTRENRWALWRPGAKRGAKGRPVLELVQAANPAVTASVEDPYSWASFERACQALAQAQASGLAYVNSRYNPVVAITFYNALKDGKVAPWAMRYLDMLNCYAEEGVVPGSLLLLYEGGSEQPLTWGNVAVRRSPFIALTGRHLPGSPSRVGTSPTRLQAFIDASRRDFERMIERRGGDPKSHMAGKGLERLLSSLKGVRKTGPGRWMAYSPVREESEPSLSIRLANGRILLYDFGGASTEEVIRALGIGYGDLFTDETPPDLPPSHPRSASLVRLLEGEMLQRVRQAQARLRELGRLPKAFENRGFGLEAALEGGLGALNEHDGVIVYMDAEGRPLNAVVRRGVVKEGENRFYTLTPGHGSPVWIGPGLLQARAGVVVMEGATNALLVWSLVRQEGLGVIGVPGVENGPAKELVARLPLQPIYLYADPHDRRAQVLERWAAPFREQGFPVRLLEPLDPAGRTDANEYAHRHGGQALLERLVELGVGSD</sequence>
<keyword evidence="2" id="KW-1185">Reference proteome</keyword>
<name>A0A399EDD4_9DEIN</name>
<evidence type="ECO:0000313" key="1">
    <source>
        <dbReference type="EMBL" id="RIH82647.1"/>
    </source>
</evidence>
<dbReference type="RefSeq" id="WP_119280221.1">
    <property type="nucleotide sequence ID" value="NZ_QWLA01000098.1"/>
</dbReference>
<accession>A0A399EDD4</accession>
<dbReference type="OrthoDB" id="30176at2"/>
<evidence type="ECO:0000313" key="2">
    <source>
        <dbReference type="Proteomes" id="UP000265341"/>
    </source>
</evidence>
<dbReference type="AlphaFoldDB" id="A0A399EDD4"/>
<dbReference type="EMBL" id="QWLA01000098">
    <property type="protein sequence ID" value="RIH82647.1"/>
    <property type="molecule type" value="Genomic_DNA"/>
</dbReference>
<reference evidence="1 2" key="1">
    <citation type="submission" date="2018-08" db="EMBL/GenBank/DDBJ databases">
        <title>Meiothermus roseus NBRC 110900 genome sequencing project.</title>
        <authorList>
            <person name="Da Costa M.S."/>
            <person name="Albuquerque L."/>
            <person name="Raposo P."/>
            <person name="Froufe H.J.C."/>
            <person name="Barroso C.S."/>
            <person name="Egas C."/>
        </authorList>
    </citation>
    <scope>NUCLEOTIDE SEQUENCE [LARGE SCALE GENOMIC DNA]</scope>
    <source>
        <strain evidence="1 2">NBRC 110900</strain>
    </source>
</reference>